<evidence type="ECO:0000313" key="1">
    <source>
        <dbReference type="EMBL" id="ASJ02639.1"/>
    </source>
</evidence>
<reference evidence="1 2" key="1">
    <citation type="submission" date="2016-03" db="EMBL/GenBank/DDBJ databases">
        <title>Complete genome sequence of Thermococcus profundus strain DT5432.</title>
        <authorList>
            <person name="Oger P.M."/>
        </authorList>
    </citation>
    <scope>NUCLEOTIDE SEQUENCE [LARGE SCALE GENOMIC DNA]</scope>
    <source>
        <strain evidence="1 2">DT 5432</strain>
    </source>
</reference>
<evidence type="ECO:0000313" key="2">
    <source>
        <dbReference type="Proteomes" id="UP000250179"/>
    </source>
</evidence>
<accession>A0A2Z2MB07</accession>
<protein>
    <submittedName>
        <fullName evidence="1">Uncharacterized protein</fullName>
    </submittedName>
</protein>
<proteinExistence type="predicted"/>
<dbReference type="EMBL" id="CP014862">
    <property type="protein sequence ID" value="ASJ02639.1"/>
    <property type="molecule type" value="Genomic_DNA"/>
</dbReference>
<sequence>MGNEIVKALKEKYSFLSLMLDSIEGAISGLEKGKDPEDVYHTLVTFLGEFPTRAMLQKLADEEGLNIKVKDKESAIEVIKLLGG</sequence>
<organism evidence="1 2">
    <name type="scientific">Thermococcus profundus</name>
    <dbReference type="NCBI Taxonomy" id="49899"/>
    <lineage>
        <taxon>Archaea</taxon>
        <taxon>Methanobacteriati</taxon>
        <taxon>Methanobacteriota</taxon>
        <taxon>Thermococci</taxon>
        <taxon>Thermococcales</taxon>
        <taxon>Thermococcaceae</taxon>
        <taxon>Thermococcus</taxon>
    </lineage>
</organism>
<dbReference type="Proteomes" id="UP000250179">
    <property type="component" value="Chromosome"/>
</dbReference>
<dbReference type="OrthoDB" id="93734at2157"/>
<dbReference type="RefSeq" id="WP_088857897.1">
    <property type="nucleotide sequence ID" value="NZ_CP014862.1"/>
</dbReference>
<dbReference type="KEGG" id="tprf:A3L09_04875"/>
<gene>
    <name evidence="1" type="ORF">A3L09_04875</name>
</gene>
<dbReference type="AlphaFoldDB" id="A0A2Z2MB07"/>
<keyword evidence="2" id="KW-1185">Reference proteome</keyword>
<name>A0A2Z2MB07_THEPR</name>
<dbReference type="GeneID" id="33319723"/>